<dbReference type="STRING" id="106370.Francci3_3048"/>
<accession>Q2J8I7</accession>
<sequence length="70" mass="7777">MQPSSLAPADVTSPWRRPSRMNRNAVDVVEVARGEHRVLIRSSLGPPIRITPQAWADLVAAVKRGEYDDL</sequence>
<proteinExistence type="predicted"/>
<dbReference type="Pfam" id="PF04149">
    <property type="entry name" value="DUF397"/>
    <property type="match status" value="1"/>
</dbReference>
<feature type="domain" description="DUF397" evidence="1">
    <location>
        <begin position="15"/>
        <end position="63"/>
    </location>
</feature>
<evidence type="ECO:0000259" key="1">
    <source>
        <dbReference type="Pfam" id="PF04149"/>
    </source>
</evidence>
<evidence type="ECO:0000313" key="3">
    <source>
        <dbReference type="Proteomes" id="UP000001937"/>
    </source>
</evidence>
<reference evidence="2 3" key="1">
    <citation type="journal article" date="2007" name="Genome Res.">
        <title>Genome characteristics of facultatively symbiotic Frankia sp. strains reflect host range and host plant biogeography.</title>
        <authorList>
            <person name="Normand P."/>
            <person name="Lapierre P."/>
            <person name="Tisa L.S."/>
            <person name="Gogarten J.P."/>
            <person name="Alloisio N."/>
            <person name="Bagnarol E."/>
            <person name="Bassi C.A."/>
            <person name="Berry A.M."/>
            <person name="Bickhart D.M."/>
            <person name="Choisne N."/>
            <person name="Couloux A."/>
            <person name="Cournoyer B."/>
            <person name="Cruveiller S."/>
            <person name="Daubin V."/>
            <person name="Demange N."/>
            <person name="Francino M.P."/>
            <person name="Goltsman E."/>
            <person name="Huang Y."/>
            <person name="Kopp O.R."/>
            <person name="Labarre L."/>
            <person name="Lapidus A."/>
            <person name="Lavire C."/>
            <person name="Marechal J."/>
            <person name="Martinez M."/>
            <person name="Mastronunzio J.E."/>
            <person name="Mullin B.C."/>
            <person name="Niemann J."/>
            <person name="Pujic P."/>
            <person name="Rawnsley T."/>
            <person name="Rouy Z."/>
            <person name="Schenowitz C."/>
            <person name="Sellstedt A."/>
            <person name="Tavares F."/>
            <person name="Tomkins J.P."/>
            <person name="Vallenet D."/>
            <person name="Valverde C."/>
            <person name="Wall L.G."/>
            <person name="Wang Y."/>
            <person name="Medigue C."/>
            <person name="Benson D.R."/>
        </authorList>
    </citation>
    <scope>NUCLEOTIDE SEQUENCE [LARGE SCALE GENOMIC DNA]</scope>
    <source>
        <strain evidence="3">DSM 45818 / CECT 9043 / CcI3</strain>
    </source>
</reference>
<protein>
    <recommendedName>
        <fullName evidence="1">DUF397 domain-containing protein</fullName>
    </recommendedName>
</protein>
<dbReference type="RefSeq" id="WP_011437433.1">
    <property type="nucleotide sequence ID" value="NC_007777.1"/>
</dbReference>
<dbReference type="EMBL" id="CP000249">
    <property type="protein sequence ID" value="ABD12405.1"/>
    <property type="molecule type" value="Genomic_DNA"/>
</dbReference>
<keyword evidence="3" id="KW-1185">Reference proteome</keyword>
<accession>A0A1X1PZA6</accession>
<dbReference type="InterPro" id="IPR007278">
    <property type="entry name" value="DUF397"/>
</dbReference>
<dbReference type="AlphaFoldDB" id="Q2J8I7"/>
<gene>
    <name evidence="2" type="ordered locus">Francci3_3048</name>
</gene>
<name>Q2J8I7_FRACC</name>
<dbReference type="KEGG" id="fra:Francci3_3048"/>
<evidence type="ECO:0000313" key="2">
    <source>
        <dbReference type="EMBL" id="ABD12405.1"/>
    </source>
</evidence>
<dbReference type="Proteomes" id="UP000001937">
    <property type="component" value="Chromosome"/>
</dbReference>
<dbReference type="HOGENOM" id="CLU_131550_3_3_11"/>
<organism evidence="2 3">
    <name type="scientific">Frankia casuarinae (strain DSM 45818 / CECT 9043 / HFP020203 / CcI3)</name>
    <dbReference type="NCBI Taxonomy" id="106370"/>
    <lineage>
        <taxon>Bacteria</taxon>
        <taxon>Bacillati</taxon>
        <taxon>Actinomycetota</taxon>
        <taxon>Actinomycetes</taxon>
        <taxon>Frankiales</taxon>
        <taxon>Frankiaceae</taxon>
        <taxon>Frankia</taxon>
    </lineage>
</organism>